<dbReference type="InterPro" id="IPR045694">
    <property type="entry name" value="DUF6058"/>
</dbReference>
<accession>A0A6M0CJY7</accession>
<dbReference type="Proteomes" id="UP000474296">
    <property type="component" value="Unassembled WGS sequence"/>
</dbReference>
<evidence type="ECO:0000313" key="1">
    <source>
        <dbReference type="EMBL" id="NER15747.1"/>
    </source>
</evidence>
<dbReference type="RefSeq" id="WP_164029017.1">
    <property type="nucleotide sequence ID" value="NZ_JAABOQ010000001.1"/>
</dbReference>
<reference evidence="1 2" key="1">
    <citation type="submission" date="2020-01" db="EMBL/GenBank/DDBJ databases">
        <title>Spongiivirga citrea KCTC 32990T.</title>
        <authorList>
            <person name="Wang G."/>
        </authorList>
    </citation>
    <scope>NUCLEOTIDE SEQUENCE [LARGE SCALE GENOMIC DNA]</scope>
    <source>
        <strain evidence="1 2">KCTC 32990</strain>
    </source>
</reference>
<keyword evidence="2" id="KW-1185">Reference proteome</keyword>
<dbReference type="EMBL" id="JAABOQ010000001">
    <property type="protein sequence ID" value="NER15747.1"/>
    <property type="molecule type" value="Genomic_DNA"/>
</dbReference>
<gene>
    <name evidence="1" type="ORF">GWK10_00905</name>
</gene>
<proteinExistence type="predicted"/>
<dbReference type="Pfam" id="PF19531">
    <property type="entry name" value="DUF6058"/>
    <property type="match status" value="1"/>
</dbReference>
<organism evidence="1 2">
    <name type="scientific">Spongiivirga citrea</name>
    <dbReference type="NCBI Taxonomy" id="1481457"/>
    <lineage>
        <taxon>Bacteria</taxon>
        <taxon>Pseudomonadati</taxon>
        <taxon>Bacteroidota</taxon>
        <taxon>Flavobacteriia</taxon>
        <taxon>Flavobacteriales</taxon>
        <taxon>Flavobacteriaceae</taxon>
        <taxon>Spongiivirga</taxon>
    </lineage>
</organism>
<sequence>MNVDIKYIKENFIESNELCRVSRISKQELEELIANELLPNSSYEINIIYKISSPLGDEKVISETEKYFPKTVIGLIQKNSNLDNSLEFKQVLKTEFINAFVDSDNNHFAYDNIIDEDGNVNMEKLNLAFEQEWQYYLQGIYGICTLNATGAEIAKKEIAVKRLIEFNKKHGENKLSDNDKETLRVLNNEFNEVSNLFAPYQRATSSRGKYLDKILRLNSLNEWIKN</sequence>
<protein>
    <submittedName>
        <fullName evidence="1">Uncharacterized protein</fullName>
    </submittedName>
</protein>
<comment type="caution">
    <text evidence="1">The sequence shown here is derived from an EMBL/GenBank/DDBJ whole genome shotgun (WGS) entry which is preliminary data.</text>
</comment>
<name>A0A6M0CJY7_9FLAO</name>
<dbReference type="AlphaFoldDB" id="A0A6M0CJY7"/>
<evidence type="ECO:0000313" key="2">
    <source>
        <dbReference type="Proteomes" id="UP000474296"/>
    </source>
</evidence>